<dbReference type="Gene3D" id="1.10.3730.20">
    <property type="match status" value="1"/>
</dbReference>
<accession>A0A847SFX9</accession>
<feature type="transmembrane region" description="Helical" evidence="6">
    <location>
        <begin position="38"/>
        <end position="58"/>
    </location>
</feature>
<comment type="caution">
    <text evidence="8">The sequence shown here is derived from an EMBL/GenBank/DDBJ whole genome shotgun (WGS) entry which is preliminary data.</text>
</comment>
<feature type="domain" description="EamA" evidence="7">
    <location>
        <begin position="9"/>
        <end position="142"/>
    </location>
</feature>
<dbReference type="InterPro" id="IPR037185">
    <property type="entry name" value="EmrE-like"/>
</dbReference>
<evidence type="ECO:0000256" key="6">
    <source>
        <dbReference type="SAM" id="Phobius"/>
    </source>
</evidence>
<evidence type="ECO:0000313" key="8">
    <source>
        <dbReference type="EMBL" id="NLR74852.1"/>
    </source>
</evidence>
<dbReference type="SUPFAM" id="SSF103481">
    <property type="entry name" value="Multidrug resistance efflux transporter EmrE"/>
    <property type="match status" value="2"/>
</dbReference>
<evidence type="ECO:0000256" key="2">
    <source>
        <dbReference type="ARBA" id="ARBA00007362"/>
    </source>
</evidence>
<evidence type="ECO:0000256" key="1">
    <source>
        <dbReference type="ARBA" id="ARBA00004141"/>
    </source>
</evidence>
<dbReference type="PROSITE" id="PS51257">
    <property type="entry name" value="PROKAR_LIPOPROTEIN"/>
    <property type="match status" value="1"/>
</dbReference>
<feature type="transmembrane region" description="Helical" evidence="6">
    <location>
        <begin position="207"/>
        <end position="229"/>
    </location>
</feature>
<dbReference type="PANTHER" id="PTHR32322">
    <property type="entry name" value="INNER MEMBRANE TRANSPORTER"/>
    <property type="match status" value="1"/>
</dbReference>
<dbReference type="EMBL" id="JABAIM010000001">
    <property type="protein sequence ID" value="NLR74852.1"/>
    <property type="molecule type" value="Genomic_DNA"/>
</dbReference>
<feature type="transmembrane region" description="Helical" evidence="6">
    <location>
        <begin position="70"/>
        <end position="89"/>
    </location>
</feature>
<feature type="transmembrane region" description="Helical" evidence="6">
    <location>
        <begin position="265"/>
        <end position="282"/>
    </location>
</feature>
<name>A0A847SFX9_9NEIS</name>
<feature type="transmembrane region" description="Helical" evidence="6">
    <location>
        <begin position="12"/>
        <end position="32"/>
    </location>
</feature>
<dbReference type="InterPro" id="IPR050638">
    <property type="entry name" value="AA-Vitamin_Transporters"/>
</dbReference>
<protein>
    <submittedName>
        <fullName evidence="8">DMT family transporter</fullName>
    </submittedName>
</protein>
<reference evidence="8 9" key="1">
    <citation type="submission" date="2020-04" db="EMBL/GenBank/DDBJ databases">
        <title>Draft genome of Leeia sp. IMCC25680.</title>
        <authorList>
            <person name="Song J."/>
            <person name="Cho J.-C."/>
        </authorList>
    </citation>
    <scope>NUCLEOTIDE SEQUENCE [LARGE SCALE GENOMIC DNA]</scope>
    <source>
        <strain evidence="8 9">IMCC25680</strain>
    </source>
</reference>
<evidence type="ECO:0000256" key="5">
    <source>
        <dbReference type="ARBA" id="ARBA00023136"/>
    </source>
</evidence>
<keyword evidence="9" id="KW-1185">Reference proteome</keyword>
<dbReference type="Pfam" id="PF00892">
    <property type="entry name" value="EamA"/>
    <property type="match status" value="2"/>
</dbReference>
<dbReference type="InterPro" id="IPR000620">
    <property type="entry name" value="EamA_dom"/>
</dbReference>
<feature type="domain" description="EamA" evidence="7">
    <location>
        <begin position="151"/>
        <end position="282"/>
    </location>
</feature>
<dbReference type="Proteomes" id="UP000587991">
    <property type="component" value="Unassembled WGS sequence"/>
</dbReference>
<evidence type="ECO:0000256" key="4">
    <source>
        <dbReference type="ARBA" id="ARBA00022989"/>
    </source>
</evidence>
<proteinExistence type="inferred from homology"/>
<dbReference type="AlphaFoldDB" id="A0A847SFX9"/>
<organism evidence="8 9">
    <name type="scientific">Leeia aquatica</name>
    <dbReference type="NCBI Taxonomy" id="2725557"/>
    <lineage>
        <taxon>Bacteria</taxon>
        <taxon>Pseudomonadati</taxon>
        <taxon>Pseudomonadota</taxon>
        <taxon>Betaproteobacteria</taxon>
        <taxon>Neisseriales</taxon>
        <taxon>Leeiaceae</taxon>
        <taxon>Leeia</taxon>
    </lineage>
</organism>
<feature type="transmembrane region" description="Helical" evidence="6">
    <location>
        <begin position="241"/>
        <end position="259"/>
    </location>
</feature>
<keyword evidence="4 6" id="KW-1133">Transmembrane helix</keyword>
<gene>
    <name evidence="8" type="ORF">HF682_06745</name>
</gene>
<evidence type="ECO:0000259" key="7">
    <source>
        <dbReference type="Pfam" id="PF00892"/>
    </source>
</evidence>
<comment type="subcellular location">
    <subcellularLocation>
        <location evidence="1">Membrane</location>
        <topology evidence="1">Multi-pass membrane protein</topology>
    </subcellularLocation>
</comment>
<feature type="transmembrane region" description="Helical" evidence="6">
    <location>
        <begin position="128"/>
        <end position="145"/>
    </location>
</feature>
<feature type="transmembrane region" description="Helical" evidence="6">
    <location>
        <begin position="151"/>
        <end position="169"/>
    </location>
</feature>
<dbReference type="PANTHER" id="PTHR32322:SF2">
    <property type="entry name" value="EAMA DOMAIN-CONTAINING PROTEIN"/>
    <property type="match status" value="1"/>
</dbReference>
<keyword evidence="5 6" id="KW-0472">Membrane</keyword>
<dbReference type="RefSeq" id="WP_168876435.1">
    <property type="nucleotide sequence ID" value="NZ_JABAIM010000001.1"/>
</dbReference>
<dbReference type="GO" id="GO:0016020">
    <property type="term" value="C:membrane"/>
    <property type="evidence" value="ECO:0007669"/>
    <property type="project" value="UniProtKB-SubCell"/>
</dbReference>
<feature type="transmembrane region" description="Helical" evidence="6">
    <location>
        <begin position="181"/>
        <end position="201"/>
    </location>
</feature>
<comment type="similarity">
    <text evidence="2">Belongs to the EamA transporter family.</text>
</comment>
<sequence>MPNRHTPAFGLLLILISSAGFGCIPLLAHLAYQDGVNATSLLAQRFLVAITLLLPWVYQRRAQWPDRRQALAYMLMGGVLYTLQAQSYFTALQHASSGLVALLLYVYPILVVLFSAMLRWEPLSWQRGLLLIPAFGGTLLMLSGPVQGSTLGVALGLASALCYAVYILCGSRLRGDALLSGWLILCGAAISNTLLATLQGWQWPSHASGWLGILGLAVFGTVLAITLFLAGMARAGAGPSAIVSTFEPVVTIALGYLLLGERLQPMQWLGGALVLLAVVLLARQTMSAKALAND</sequence>
<evidence type="ECO:0000313" key="9">
    <source>
        <dbReference type="Proteomes" id="UP000587991"/>
    </source>
</evidence>
<feature type="transmembrane region" description="Helical" evidence="6">
    <location>
        <begin position="95"/>
        <end position="116"/>
    </location>
</feature>
<evidence type="ECO:0000256" key="3">
    <source>
        <dbReference type="ARBA" id="ARBA00022692"/>
    </source>
</evidence>
<keyword evidence="3 6" id="KW-0812">Transmembrane</keyword>